<keyword evidence="3" id="KW-1185">Reference proteome</keyword>
<reference evidence="2 3" key="1">
    <citation type="submission" date="2017-12" db="EMBL/GenBank/DDBJ databases">
        <title>Comparative genomics of Botrytis spp.</title>
        <authorList>
            <person name="Valero-Jimenez C.A."/>
            <person name="Tapia P."/>
            <person name="Veloso J."/>
            <person name="Silva-Moreno E."/>
            <person name="Staats M."/>
            <person name="Valdes J.H."/>
            <person name="Van Kan J.A.L."/>
        </authorList>
    </citation>
    <scope>NUCLEOTIDE SEQUENCE [LARGE SCALE GENOMIC DNA]</scope>
    <source>
        <strain evidence="2 3">Be9601</strain>
    </source>
</reference>
<comment type="caution">
    <text evidence="2">The sequence shown here is derived from an EMBL/GenBank/DDBJ whole genome shotgun (WGS) entry which is preliminary data.</text>
</comment>
<dbReference type="EMBL" id="PQXM01000363">
    <property type="protein sequence ID" value="TGO73393.1"/>
    <property type="molecule type" value="Genomic_DNA"/>
</dbReference>
<dbReference type="PANTHER" id="PTHR33112">
    <property type="entry name" value="DOMAIN PROTEIN, PUTATIVE-RELATED"/>
    <property type="match status" value="1"/>
</dbReference>
<proteinExistence type="predicted"/>
<dbReference type="OrthoDB" id="5362512at2759"/>
<evidence type="ECO:0000313" key="2">
    <source>
        <dbReference type="EMBL" id="TGO73393.1"/>
    </source>
</evidence>
<protein>
    <recommendedName>
        <fullName evidence="1">Heterokaryon incompatibility domain-containing protein</fullName>
    </recommendedName>
</protein>
<gene>
    <name evidence="2" type="ORF">BELL_0365g00070</name>
</gene>
<dbReference type="PANTHER" id="PTHR33112:SF10">
    <property type="entry name" value="TOL"/>
    <property type="match status" value="1"/>
</dbReference>
<feature type="domain" description="Heterokaryon incompatibility" evidence="1">
    <location>
        <begin position="103"/>
        <end position="244"/>
    </location>
</feature>
<dbReference type="Pfam" id="PF06985">
    <property type="entry name" value="HET"/>
    <property type="match status" value="1"/>
</dbReference>
<dbReference type="Proteomes" id="UP000297229">
    <property type="component" value="Unassembled WGS sequence"/>
</dbReference>
<organism evidence="2 3">
    <name type="scientific">Botrytis elliptica</name>
    <dbReference type="NCBI Taxonomy" id="278938"/>
    <lineage>
        <taxon>Eukaryota</taxon>
        <taxon>Fungi</taxon>
        <taxon>Dikarya</taxon>
        <taxon>Ascomycota</taxon>
        <taxon>Pezizomycotina</taxon>
        <taxon>Leotiomycetes</taxon>
        <taxon>Helotiales</taxon>
        <taxon>Sclerotiniaceae</taxon>
        <taxon>Botrytis</taxon>
    </lineage>
</organism>
<dbReference type="STRING" id="278938.A0A4Z1JW49"/>
<evidence type="ECO:0000259" key="1">
    <source>
        <dbReference type="Pfam" id="PF06985"/>
    </source>
</evidence>
<dbReference type="InterPro" id="IPR010730">
    <property type="entry name" value="HET"/>
</dbReference>
<dbReference type="AlphaFoldDB" id="A0A4Z1JW49"/>
<accession>A0A4Z1JW49</accession>
<name>A0A4Z1JW49_9HELO</name>
<evidence type="ECO:0000313" key="3">
    <source>
        <dbReference type="Proteomes" id="UP000297229"/>
    </source>
</evidence>
<sequence>MLDVLASESRADVEQMSTYPTINDANSTTRIKDLGDSTKSNHSWALVAKWLKTCREQHVSCSEKDDDDRSWCPTRLLELGNEPSGEDVVKLIETAYVKRDGDYITLSHCWGNGTLIRTLRENLQDFLIELPSLPKTFHDAILATRMLGARYIWIDSLCIIQDDADDWAKEASLMHKVYKNAMCNLSASASRNSNEGLFRRRAPRFLSELKIKLRNTDYDVIEEHLFDREVEDGPLQQRAWVLQERLLSPRIIHFGHSQLSWECNGLCACELFPDGLPDDLHYNGKLQLSYLIQAAASQTELWKYNQAKFRIWDNVLQSYFKRRITFQSDLMPALSGIAKHIGKLLGDTYLAGIWKNDSTMFQLAWHCTGELSSRPDYRAPTWSWISVDSYSAVQAARLKDSDRIDNSGKYFYWSSLSKVVDEQIYSASGDIFSHVKDGYITVEGPLNHISIRSGIGYLDEIKMEIEFDVLFDIPENLYILYLYHDDEVDYSEDWENGDFRYYYVYLVLTTSTKHPNSYERCGLATAQYFDPYGEEKHLEPPMDVRNGEKLACEEYLGRERGHRFRIY</sequence>